<organism evidence="1 2">
    <name type="scientific">Acinetobacter pittii</name>
    <name type="common">Acinetobacter genomosp. 3</name>
    <dbReference type="NCBI Taxonomy" id="48296"/>
    <lineage>
        <taxon>Bacteria</taxon>
        <taxon>Pseudomonadati</taxon>
        <taxon>Pseudomonadota</taxon>
        <taxon>Gammaproteobacteria</taxon>
        <taxon>Moraxellales</taxon>
        <taxon>Moraxellaceae</taxon>
        <taxon>Acinetobacter</taxon>
        <taxon>Acinetobacter calcoaceticus/baumannii complex</taxon>
    </lineage>
</organism>
<dbReference type="EMBL" id="JAEFCT010000013">
    <property type="protein sequence ID" value="MBK1445856.1"/>
    <property type="molecule type" value="Genomic_DNA"/>
</dbReference>
<name>A0A8I1HGV5_ACIPI</name>
<sequence length="102" mass="11956">MYEQTILSLKELKTISSHIKNLGTIMNKSEDQKLKELLAVLITDLQKMHIRPNFRYKSTPLNLINGQNSEITELVNYCKKFITQKKPEWQVLAERNGWIPKV</sequence>
<comment type="caution">
    <text evidence="1">The sequence shown here is derived from an EMBL/GenBank/DDBJ whole genome shotgun (WGS) entry which is preliminary data.</text>
</comment>
<dbReference type="RefSeq" id="WP_196257332.1">
    <property type="nucleotide sequence ID" value="NZ_CP139262.1"/>
</dbReference>
<protein>
    <submittedName>
        <fullName evidence="1">Uncharacterized protein</fullName>
    </submittedName>
</protein>
<reference evidence="1" key="1">
    <citation type="submission" date="2020-12" db="EMBL/GenBank/DDBJ databases">
        <authorList>
            <person name="Chopjitt P."/>
        </authorList>
    </citation>
    <scope>NUCLEOTIDE SEQUENCE</scope>
    <source>
        <strain evidence="1">AP1</strain>
    </source>
</reference>
<evidence type="ECO:0000313" key="1">
    <source>
        <dbReference type="EMBL" id="MBK1445856.1"/>
    </source>
</evidence>
<dbReference type="Proteomes" id="UP000660083">
    <property type="component" value="Unassembled WGS sequence"/>
</dbReference>
<dbReference type="AlphaFoldDB" id="A0A8I1HGV5"/>
<proteinExistence type="predicted"/>
<accession>A0A8I1HGV5</accession>
<gene>
    <name evidence="1" type="ORF">JDA50_15680</name>
</gene>
<evidence type="ECO:0000313" key="2">
    <source>
        <dbReference type="Proteomes" id="UP000660083"/>
    </source>
</evidence>